<comment type="catalytic activity">
    <reaction evidence="8">
        <text>3-dehydro-D-erythronate + ATP = 3-dehydro-4-O-phospho-D-erythronate + ADP + H(+)</text>
        <dbReference type="Rhea" id="RHEA:52556"/>
        <dbReference type="ChEBI" id="CHEBI:15378"/>
        <dbReference type="ChEBI" id="CHEBI:30616"/>
        <dbReference type="ChEBI" id="CHEBI:57958"/>
        <dbReference type="ChEBI" id="CHEBI:136593"/>
        <dbReference type="ChEBI" id="CHEBI:456216"/>
        <dbReference type="EC" id="2.7.1.217"/>
    </reaction>
</comment>
<evidence type="ECO:0000256" key="3">
    <source>
        <dbReference type="ARBA" id="ARBA00022741"/>
    </source>
</evidence>
<evidence type="ECO:0000256" key="6">
    <source>
        <dbReference type="ARBA" id="ARBA00023277"/>
    </source>
</evidence>
<dbReference type="InterPro" id="IPR042213">
    <property type="entry name" value="NBD_C_sf"/>
</dbReference>
<dbReference type="InterPro" id="IPR010737">
    <property type="entry name" value="4-carb_acid_sugar_kinase_N"/>
</dbReference>
<dbReference type="NCBIfam" id="NF043035">
    <property type="entry name" value="OxoTetrKin"/>
    <property type="match status" value="1"/>
</dbReference>
<dbReference type="OrthoDB" id="191465at2"/>
<comment type="catalytic activity">
    <reaction evidence="7">
        <text>3-dehydro-L-erythronate + ATP = 3-dehydro-4-O-phospho-L-erythronate + ADP + H(+)</text>
        <dbReference type="Rhea" id="RHEA:52552"/>
        <dbReference type="ChEBI" id="CHEBI:15378"/>
        <dbReference type="ChEBI" id="CHEBI:30616"/>
        <dbReference type="ChEBI" id="CHEBI:136592"/>
        <dbReference type="ChEBI" id="CHEBI:136670"/>
        <dbReference type="ChEBI" id="CHEBI:456216"/>
        <dbReference type="EC" id="2.7.1.217"/>
    </reaction>
</comment>
<evidence type="ECO:0000256" key="7">
    <source>
        <dbReference type="ARBA" id="ARBA00035898"/>
    </source>
</evidence>
<reference evidence="16" key="1">
    <citation type="submission" date="2018-03" db="EMBL/GenBank/DDBJ databases">
        <authorList>
            <person name="Sun L."/>
            <person name="Liu H."/>
            <person name="Chen W."/>
            <person name="Huang K."/>
            <person name="Liu W."/>
            <person name="Gao X."/>
        </authorList>
    </citation>
    <scope>NUCLEOTIDE SEQUENCE [LARGE SCALE GENOMIC DNA]</scope>
    <source>
        <strain evidence="16">SH9</strain>
    </source>
</reference>
<sequence>MLLGVIADDLTGATDVALMLAREGMRVVQTVGVPAGSESLPEADAVVVSMKSRTNPAAEAVEWSLAACDALLGAGARQILFKYCSTFDSTDEGNIGPVAEALMERLGVRWTVACPAFPANGRSVYQGHLFVGAQLLSDSPMKDHPLTPMRDSNLVRVLQRQTQVKVGLVPFATVEQGAAATRRAFEALAADAPCIGVADAITDGHLRILGEAFAGEKLLTGGSGIALGLPDNFRRAGLLEPKGPPRPFHAPAGKTAILAGSCSAATRGQVAHAIHAGVESFALDPLAIAEGRLTPDHVLNWATPRLGARPILVYSTAEPESVRSAQDKLGRDAAGALVERMLAEVAQGLVSAGVTRMVVAGGETSGAVVGALGVSMLEIGPEIDPGVPWTLAADGAHIALALKSGNFGGPDFFTKALAMLD</sequence>
<dbReference type="AlphaFoldDB" id="A0A2T1HS66"/>
<evidence type="ECO:0000256" key="11">
    <source>
        <dbReference type="ARBA" id="ARBA00039461"/>
    </source>
</evidence>
<dbReference type="InterPro" id="IPR031475">
    <property type="entry name" value="NBD_C"/>
</dbReference>
<accession>A0A2T1HS66</accession>
<keyword evidence="16" id="KW-1185">Reference proteome</keyword>
<evidence type="ECO:0000259" key="14">
    <source>
        <dbReference type="Pfam" id="PF17042"/>
    </source>
</evidence>
<evidence type="ECO:0000256" key="12">
    <source>
        <dbReference type="ARBA" id="ARBA00041377"/>
    </source>
</evidence>
<dbReference type="InterPro" id="IPR037051">
    <property type="entry name" value="4-carb_acid_sugar_kinase_N_sf"/>
</dbReference>
<proteinExistence type="inferred from homology"/>
<comment type="caution">
    <text evidence="15">The sequence shown here is derived from an EMBL/GenBank/DDBJ whole genome shotgun (WGS) entry which is preliminary data.</text>
</comment>
<protein>
    <recommendedName>
        <fullName evidence="11">3-oxo-tetronate kinase</fullName>
        <ecNumber evidence="10">2.7.1.217</ecNumber>
    </recommendedName>
    <alternativeName>
        <fullName evidence="12">3-dehydrotetronate 4-kinase</fullName>
    </alternativeName>
</protein>
<evidence type="ECO:0000256" key="9">
    <source>
        <dbReference type="ARBA" id="ARBA00037335"/>
    </source>
</evidence>
<keyword evidence="2" id="KW-0808">Transferase</keyword>
<evidence type="ECO:0000313" key="16">
    <source>
        <dbReference type="Proteomes" id="UP000239772"/>
    </source>
</evidence>
<dbReference type="SUPFAM" id="SSF142764">
    <property type="entry name" value="YgbK-like"/>
    <property type="match status" value="1"/>
</dbReference>
<evidence type="ECO:0000259" key="13">
    <source>
        <dbReference type="Pfam" id="PF07005"/>
    </source>
</evidence>
<dbReference type="Gene3D" id="3.40.980.20">
    <property type="entry name" value="Four-carbon acid sugar kinase, nucleotide binding domain"/>
    <property type="match status" value="1"/>
</dbReference>
<dbReference type="GO" id="GO:0016301">
    <property type="term" value="F:kinase activity"/>
    <property type="evidence" value="ECO:0007669"/>
    <property type="project" value="UniProtKB-KW"/>
</dbReference>
<evidence type="ECO:0000313" key="15">
    <source>
        <dbReference type="EMBL" id="PSC04482.1"/>
    </source>
</evidence>
<organism evidence="15 16">
    <name type="scientific">Alsobacter soli</name>
    <dbReference type="NCBI Taxonomy" id="2109933"/>
    <lineage>
        <taxon>Bacteria</taxon>
        <taxon>Pseudomonadati</taxon>
        <taxon>Pseudomonadota</taxon>
        <taxon>Alphaproteobacteria</taxon>
        <taxon>Hyphomicrobiales</taxon>
        <taxon>Alsobacteraceae</taxon>
        <taxon>Alsobacter</taxon>
    </lineage>
</organism>
<evidence type="ECO:0000256" key="2">
    <source>
        <dbReference type="ARBA" id="ARBA00022679"/>
    </source>
</evidence>
<evidence type="ECO:0000256" key="10">
    <source>
        <dbReference type="ARBA" id="ARBA00039095"/>
    </source>
</evidence>
<dbReference type="Gene3D" id="3.40.50.10840">
    <property type="entry name" value="Putative sugar-binding, N-terminal domain"/>
    <property type="match status" value="1"/>
</dbReference>
<evidence type="ECO:0000256" key="5">
    <source>
        <dbReference type="ARBA" id="ARBA00022840"/>
    </source>
</evidence>
<evidence type="ECO:0000256" key="4">
    <source>
        <dbReference type="ARBA" id="ARBA00022777"/>
    </source>
</evidence>
<keyword evidence="4" id="KW-0418">Kinase</keyword>
<dbReference type="GO" id="GO:0005524">
    <property type="term" value="F:ATP binding"/>
    <property type="evidence" value="ECO:0007669"/>
    <property type="project" value="UniProtKB-KW"/>
</dbReference>
<dbReference type="Pfam" id="PF17042">
    <property type="entry name" value="NBD_C"/>
    <property type="match status" value="1"/>
</dbReference>
<gene>
    <name evidence="15" type="ORF">SLNSH_13370</name>
</gene>
<name>A0A2T1HS66_9HYPH</name>
<dbReference type="EC" id="2.7.1.217" evidence="10"/>
<feature type="domain" description="Four-carbon acid sugar kinase N-terminal" evidence="13">
    <location>
        <begin position="3"/>
        <end position="228"/>
    </location>
</feature>
<keyword evidence="3" id="KW-0547">Nucleotide-binding</keyword>
<keyword evidence="5" id="KW-0067">ATP-binding</keyword>
<dbReference type="InterPro" id="IPR050007">
    <property type="entry name" value="OtnK"/>
</dbReference>
<evidence type="ECO:0000256" key="1">
    <source>
        <dbReference type="ARBA" id="ARBA00005715"/>
    </source>
</evidence>
<dbReference type="Proteomes" id="UP000239772">
    <property type="component" value="Unassembled WGS sequence"/>
</dbReference>
<comment type="function">
    <text evidence="9">Catalyzes the ATP-dependent phosphorylation of 3-oxo-tetronate to 3-oxo-tetronate 4-phosphate.</text>
</comment>
<comment type="similarity">
    <text evidence="1">Belongs to the four-carbon acid sugar kinase family.</text>
</comment>
<feature type="domain" description="Four-carbon acid sugar kinase nucleotide binding" evidence="14">
    <location>
        <begin position="256"/>
        <end position="413"/>
    </location>
</feature>
<dbReference type="Pfam" id="PF07005">
    <property type="entry name" value="SBD_N"/>
    <property type="match status" value="1"/>
</dbReference>
<dbReference type="RefSeq" id="WP_106337506.1">
    <property type="nucleotide sequence ID" value="NZ_PVZS01000013.1"/>
</dbReference>
<evidence type="ECO:0000256" key="8">
    <source>
        <dbReference type="ARBA" id="ARBA00036346"/>
    </source>
</evidence>
<dbReference type="EMBL" id="PVZS01000013">
    <property type="protein sequence ID" value="PSC04482.1"/>
    <property type="molecule type" value="Genomic_DNA"/>
</dbReference>
<keyword evidence="6" id="KW-0119">Carbohydrate metabolism</keyword>